<dbReference type="eggNOG" id="ENOG502SKYH">
    <property type="taxonomic scope" value="Eukaryota"/>
</dbReference>
<dbReference type="Proteomes" id="UP000012174">
    <property type="component" value="Unassembled WGS sequence"/>
</dbReference>
<dbReference type="HOGENOM" id="CLU_053354_1_0_1"/>
<evidence type="ECO:0000313" key="2">
    <source>
        <dbReference type="Proteomes" id="UP000012174"/>
    </source>
</evidence>
<reference evidence="2" key="1">
    <citation type="journal article" date="2013" name="Genome Announc.">
        <title>Draft genome sequence of the grapevine dieback fungus Eutypa lata UCR-EL1.</title>
        <authorList>
            <person name="Blanco-Ulate B."/>
            <person name="Rolshausen P.E."/>
            <person name="Cantu D."/>
        </authorList>
    </citation>
    <scope>NUCLEOTIDE SEQUENCE [LARGE SCALE GENOMIC DNA]</scope>
    <source>
        <strain evidence="2">UCR-EL1</strain>
    </source>
</reference>
<gene>
    <name evidence="1" type="ORF">UCREL1_9732</name>
</gene>
<dbReference type="AlphaFoldDB" id="M7T9L0"/>
<protein>
    <submittedName>
        <fullName evidence="1">Uncharacterized protein</fullName>
    </submittedName>
</protein>
<dbReference type="OrthoDB" id="3202396at2759"/>
<dbReference type="Pfam" id="PF13826">
    <property type="entry name" value="Monooxy_af470-like"/>
    <property type="match status" value="1"/>
</dbReference>
<dbReference type="OMA" id="IHKFAHE"/>
<evidence type="ECO:0000313" key="1">
    <source>
        <dbReference type="EMBL" id="EMR63335.1"/>
    </source>
</evidence>
<name>M7T9L0_EUTLA</name>
<sequence>MTTQDFRGLLKPQKNRKPITGSFGLADTIKSRTLMAAGALGQVLLLQFLPTRLAILPAALFFLNSIFTTLAQFARGDCMKETIPGRSSSQLPNRESGTYGSDPAAEPVVVFHFGVRFSHPLGLLSPGGQEISVHFDKCLDLVQKEADSYGLLGYSDWRGADTETNNTIMLVFYFRDVEGLHRFAQGKVHRDAWDWTVKAAHKHIGFFHETFCVPRKAYESIYVNMPPTLFGRTSVKCRDGGDGEQVVSTLVRADGPLKTMVRRLGYKSEKELAGINN</sequence>
<proteinExistence type="predicted"/>
<dbReference type="EMBL" id="KB707241">
    <property type="protein sequence ID" value="EMR63335.1"/>
    <property type="molecule type" value="Genomic_DNA"/>
</dbReference>
<dbReference type="KEGG" id="ela:UCREL1_9732"/>
<dbReference type="InterPro" id="IPR025444">
    <property type="entry name" value="Monooxy_af470"/>
</dbReference>
<keyword evidence="2" id="KW-1185">Reference proteome</keyword>
<accession>M7T9L0</accession>
<organism evidence="1 2">
    <name type="scientific">Eutypa lata (strain UCR-EL1)</name>
    <name type="common">Grapevine dieback disease fungus</name>
    <name type="synonym">Eutypa armeniacae</name>
    <dbReference type="NCBI Taxonomy" id="1287681"/>
    <lineage>
        <taxon>Eukaryota</taxon>
        <taxon>Fungi</taxon>
        <taxon>Dikarya</taxon>
        <taxon>Ascomycota</taxon>
        <taxon>Pezizomycotina</taxon>
        <taxon>Sordariomycetes</taxon>
        <taxon>Xylariomycetidae</taxon>
        <taxon>Xylariales</taxon>
        <taxon>Diatrypaceae</taxon>
        <taxon>Eutypa</taxon>
    </lineage>
</organism>